<protein>
    <recommendedName>
        <fullName evidence="3">Lipoprotein</fullName>
    </recommendedName>
</protein>
<organism evidence="1 2">
    <name type="scientific">Vibrio navarrensis</name>
    <dbReference type="NCBI Taxonomy" id="29495"/>
    <lineage>
        <taxon>Bacteria</taxon>
        <taxon>Pseudomonadati</taxon>
        <taxon>Pseudomonadota</taxon>
        <taxon>Gammaproteobacteria</taxon>
        <taxon>Vibrionales</taxon>
        <taxon>Vibrionaceae</taxon>
        <taxon>Vibrio</taxon>
    </lineage>
</organism>
<evidence type="ECO:0008006" key="3">
    <source>
        <dbReference type="Google" id="ProtNLM"/>
    </source>
</evidence>
<reference evidence="1 2" key="1">
    <citation type="submission" date="2020-11" db="EMBL/GenBank/DDBJ databases">
        <title>Complete and Circularized Genome Assembly of a human isolate of Vibrio navarrensis biotype pommerensis with MiSeq and MinION Sequence Data.</title>
        <authorList>
            <person name="Schwartz K."/>
            <person name="Borowiak M."/>
            <person name="Deneke C."/>
            <person name="Balau V."/>
            <person name="Metelmann C."/>
            <person name="Strauch E."/>
        </authorList>
    </citation>
    <scope>NUCLEOTIDE SEQUENCE [LARGE SCALE GENOMIC DNA]</scope>
    <source>
        <strain evidence="1 2">20-VB00237</strain>
    </source>
</reference>
<dbReference type="RefSeq" id="WP_045570654.1">
    <property type="nucleotide sequence ID" value="NZ_CP065217.1"/>
</dbReference>
<dbReference type="Proteomes" id="UP000594435">
    <property type="component" value="Chromosome 1"/>
</dbReference>
<evidence type="ECO:0000313" key="2">
    <source>
        <dbReference type="Proteomes" id="UP000594435"/>
    </source>
</evidence>
<accession>A0AAJ4ICD5</accession>
<evidence type="ECO:0000313" key="1">
    <source>
        <dbReference type="EMBL" id="QPL54239.1"/>
    </source>
</evidence>
<name>A0AAJ4ICD5_9VIBR</name>
<sequence length="303" mass="33544">MLKNFALMTLAAIALTGCNGSSSESSGKPDIKPPEVRFDYPIIDSQFSPNSAAEFHYSQMVNGVTQDDLSVRFEKHSGDSLLQLILDQEEDNSPLINLLNSLINSGNNTFFRTTNSDGPKDGQSIFYVGNDGYLREIIDFYIDLSADSSNPSNDRLARALMLQYSKTIQTDGNKISGWSDTTNSSTLSFSVPLLKTLLADFADVPELSNLDDESSCKLILQQKRVETSERKTITIANKRIEAAPITNTDTYTLNCAEKELPKFVRSTALWYNPTFGILEQTERLAVDGKPLSTNTVWLDSLPL</sequence>
<gene>
    <name evidence="1" type="ORF">I3X05_03525</name>
</gene>
<proteinExistence type="predicted"/>
<dbReference type="AlphaFoldDB" id="A0AAJ4ICD5"/>
<dbReference type="EMBL" id="CP065217">
    <property type="protein sequence ID" value="QPL54239.1"/>
    <property type="molecule type" value="Genomic_DNA"/>
</dbReference>
<dbReference type="PROSITE" id="PS51257">
    <property type="entry name" value="PROKAR_LIPOPROTEIN"/>
    <property type="match status" value="1"/>
</dbReference>